<sequence>MCLLQVLVDTVFTHNLAPHLADITEKEKQRMLFILRTMSSSVDNLLRHIQWGKIAVEETFDVYHDGSKLKSSFRDLNTKENIVESPALNHSK</sequence>
<gene>
    <name evidence="12" type="ORF">DAPPUDRAFT_334065</name>
</gene>
<dbReference type="EMBL" id="GL732812">
    <property type="protein sequence ID" value="EFX64573.1"/>
    <property type="molecule type" value="Genomic_DNA"/>
</dbReference>
<comment type="function">
    <text evidence="1">Subunit of the oligosaccharyl transferase (OST) complex that catalyzes the initial transfer of a defined glycan (Glc(3)Man(9)GlcNAc(2) in eukaryotes) from the lipid carrier dolichol-pyrophosphate to an asparagine residue within an Asn-X-Ser/Thr consensus motif in nascent polypeptide chains, the first step in protein N-glycosylation. N-glycosylation occurs cotranslationally and the complex associates with the Sec61 complex at the channel-forming translocon complex that mediates protein translocation across the endoplasmic reticulum (ER). All subunits are required for a maximal enzyme activity.</text>
</comment>
<comment type="similarity">
    <text evidence="4">Belongs to the OST1 family.</text>
</comment>
<keyword evidence="7" id="KW-0732">Signal</keyword>
<dbReference type="GO" id="GO:0005789">
    <property type="term" value="C:endoplasmic reticulum membrane"/>
    <property type="evidence" value="ECO:0007669"/>
    <property type="project" value="UniProtKB-SubCell"/>
</dbReference>
<evidence type="ECO:0000313" key="13">
    <source>
        <dbReference type="Proteomes" id="UP000000305"/>
    </source>
</evidence>
<dbReference type="InParanoid" id="E9HUK3"/>
<evidence type="ECO:0000256" key="8">
    <source>
        <dbReference type="ARBA" id="ARBA00022824"/>
    </source>
</evidence>
<comment type="pathway">
    <text evidence="3">Protein modification; protein glycosylation.</text>
</comment>
<keyword evidence="8" id="KW-0256">Endoplasmic reticulum</keyword>
<evidence type="ECO:0000256" key="5">
    <source>
        <dbReference type="ARBA" id="ARBA00017611"/>
    </source>
</evidence>
<name>E9HUK3_DAPPU</name>
<organism evidence="12 13">
    <name type="scientific">Daphnia pulex</name>
    <name type="common">Water flea</name>
    <dbReference type="NCBI Taxonomy" id="6669"/>
    <lineage>
        <taxon>Eukaryota</taxon>
        <taxon>Metazoa</taxon>
        <taxon>Ecdysozoa</taxon>
        <taxon>Arthropoda</taxon>
        <taxon>Crustacea</taxon>
        <taxon>Branchiopoda</taxon>
        <taxon>Diplostraca</taxon>
        <taxon>Cladocera</taxon>
        <taxon>Anomopoda</taxon>
        <taxon>Daphniidae</taxon>
        <taxon>Daphnia</taxon>
    </lineage>
</organism>
<dbReference type="InterPro" id="IPR007676">
    <property type="entry name" value="Ribophorin_I"/>
</dbReference>
<evidence type="ECO:0000256" key="6">
    <source>
        <dbReference type="ARBA" id="ARBA00022692"/>
    </source>
</evidence>
<dbReference type="STRING" id="6669.E9HUK3"/>
<evidence type="ECO:0000256" key="3">
    <source>
        <dbReference type="ARBA" id="ARBA00004922"/>
    </source>
</evidence>
<keyword evidence="10" id="KW-0472">Membrane</keyword>
<evidence type="ECO:0000256" key="2">
    <source>
        <dbReference type="ARBA" id="ARBA00004115"/>
    </source>
</evidence>
<evidence type="ECO:0000256" key="7">
    <source>
        <dbReference type="ARBA" id="ARBA00022729"/>
    </source>
</evidence>
<dbReference type="AlphaFoldDB" id="E9HUK3"/>
<keyword evidence="6" id="KW-0812">Transmembrane</keyword>
<dbReference type="HOGENOM" id="CLU_2415517_0_0_1"/>
<protein>
    <recommendedName>
        <fullName evidence="5">Dolichyl-diphosphooligosaccharide--protein glycosyltransferase subunit 1</fullName>
    </recommendedName>
    <alternativeName>
        <fullName evidence="11">Ribophorin I</fullName>
    </alternativeName>
</protein>
<dbReference type="Proteomes" id="UP000000305">
    <property type="component" value="Unassembled WGS sequence"/>
</dbReference>
<evidence type="ECO:0000256" key="4">
    <source>
        <dbReference type="ARBA" id="ARBA00008905"/>
    </source>
</evidence>
<keyword evidence="13" id="KW-1185">Reference proteome</keyword>
<keyword evidence="9" id="KW-1133">Transmembrane helix</keyword>
<proteinExistence type="inferred from homology"/>
<evidence type="ECO:0000256" key="1">
    <source>
        <dbReference type="ARBA" id="ARBA00002791"/>
    </source>
</evidence>
<dbReference type="KEGG" id="dpx:DAPPUDRAFT_334065"/>
<comment type="subcellular location">
    <subcellularLocation>
        <location evidence="2">Endoplasmic reticulum membrane</location>
        <topology evidence="2">Single-pass type I membrane protein</topology>
    </subcellularLocation>
</comment>
<evidence type="ECO:0000256" key="10">
    <source>
        <dbReference type="ARBA" id="ARBA00023136"/>
    </source>
</evidence>
<reference evidence="12 13" key="1">
    <citation type="journal article" date="2011" name="Science">
        <title>The ecoresponsive genome of Daphnia pulex.</title>
        <authorList>
            <person name="Colbourne J.K."/>
            <person name="Pfrender M.E."/>
            <person name="Gilbert D."/>
            <person name="Thomas W.K."/>
            <person name="Tucker A."/>
            <person name="Oakley T.H."/>
            <person name="Tokishita S."/>
            <person name="Aerts A."/>
            <person name="Arnold G.J."/>
            <person name="Basu M.K."/>
            <person name="Bauer D.J."/>
            <person name="Caceres C.E."/>
            <person name="Carmel L."/>
            <person name="Casola C."/>
            <person name="Choi J.H."/>
            <person name="Detter J.C."/>
            <person name="Dong Q."/>
            <person name="Dusheyko S."/>
            <person name="Eads B.D."/>
            <person name="Frohlich T."/>
            <person name="Geiler-Samerotte K.A."/>
            <person name="Gerlach D."/>
            <person name="Hatcher P."/>
            <person name="Jogdeo S."/>
            <person name="Krijgsveld J."/>
            <person name="Kriventseva E.V."/>
            <person name="Kultz D."/>
            <person name="Laforsch C."/>
            <person name="Lindquist E."/>
            <person name="Lopez J."/>
            <person name="Manak J.R."/>
            <person name="Muller J."/>
            <person name="Pangilinan J."/>
            <person name="Patwardhan R.P."/>
            <person name="Pitluck S."/>
            <person name="Pritham E.J."/>
            <person name="Rechtsteiner A."/>
            <person name="Rho M."/>
            <person name="Rogozin I.B."/>
            <person name="Sakarya O."/>
            <person name="Salamov A."/>
            <person name="Schaack S."/>
            <person name="Shapiro H."/>
            <person name="Shiga Y."/>
            <person name="Skalitzky C."/>
            <person name="Smith Z."/>
            <person name="Souvorov A."/>
            <person name="Sung W."/>
            <person name="Tang Z."/>
            <person name="Tsuchiya D."/>
            <person name="Tu H."/>
            <person name="Vos H."/>
            <person name="Wang M."/>
            <person name="Wolf Y.I."/>
            <person name="Yamagata H."/>
            <person name="Yamada T."/>
            <person name="Ye Y."/>
            <person name="Shaw J.R."/>
            <person name="Andrews J."/>
            <person name="Crease T.J."/>
            <person name="Tang H."/>
            <person name="Lucas S.M."/>
            <person name="Robertson H.M."/>
            <person name="Bork P."/>
            <person name="Koonin E.V."/>
            <person name="Zdobnov E.M."/>
            <person name="Grigoriev I.V."/>
            <person name="Lynch M."/>
            <person name="Boore J.L."/>
        </authorList>
    </citation>
    <scope>NUCLEOTIDE SEQUENCE [LARGE SCALE GENOMIC DNA]</scope>
</reference>
<evidence type="ECO:0000313" key="12">
    <source>
        <dbReference type="EMBL" id="EFX64573.1"/>
    </source>
</evidence>
<dbReference type="PANTHER" id="PTHR21049:SF0">
    <property type="entry name" value="DOLICHYL-DIPHOSPHOOLIGOSACCHARIDE--PROTEIN GLYCOSYLTRANSFERASE SUBUNIT 1"/>
    <property type="match status" value="1"/>
</dbReference>
<evidence type="ECO:0000256" key="9">
    <source>
        <dbReference type="ARBA" id="ARBA00022989"/>
    </source>
</evidence>
<evidence type="ECO:0000256" key="11">
    <source>
        <dbReference type="ARBA" id="ARBA00029913"/>
    </source>
</evidence>
<dbReference type="PANTHER" id="PTHR21049">
    <property type="entry name" value="RIBOPHORIN I"/>
    <property type="match status" value="1"/>
</dbReference>
<accession>E9HUK3</accession>